<feature type="non-terminal residue" evidence="1">
    <location>
        <position position="74"/>
    </location>
</feature>
<organism evidence="1 2">
    <name type="scientific">Aspergillus leporis</name>
    <dbReference type="NCBI Taxonomy" id="41062"/>
    <lineage>
        <taxon>Eukaryota</taxon>
        <taxon>Fungi</taxon>
        <taxon>Dikarya</taxon>
        <taxon>Ascomycota</taxon>
        <taxon>Pezizomycotina</taxon>
        <taxon>Eurotiomycetes</taxon>
        <taxon>Eurotiomycetidae</taxon>
        <taxon>Eurotiales</taxon>
        <taxon>Aspergillaceae</taxon>
        <taxon>Aspergillus</taxon>
        <taxon>Aspergillus subgen. Circumdati</taxon>
    </lineage>
</organism>
<evidence type="ECO:0000313" key="2">
    <source>
        <dbReference type="Proteomes" id="UP000326565"/>
    </source>
</evidence>
<protein>
    <submittedName>
        <fullName evidence="1">Uncharacterized protein</fullName>
    </submittedName>
</protein>
<reference evidence="1 2" key="1">
    <citation type="submission" date="2019-04" db="EMBL/GenBank/DDBJ databases">
        <title>Friends and foes A comparative genomics study of 23 Aspergillus species from section Flavi.</title>
        <authorList>
            <consortium name="DOE Joint Genome Institute"/>
            <person name="Kjaerbolling I."/>
            <person name="Vesth T."/>
            <person name="Frisvad J.C."/>
            <person name="Nybo J.L."/>
            <person name="Theobald S."/>
            <person name="Kildgaard S."/>
            <person name="Isbrandt T."/>
            <person name="Kuo A."/>
            <person name="Sato A."/>
            <person name="Lyhne E.K."/>
            <person name="Kogle M.E."/>
            <person name="Wiebenga A."/>
            <person name="Kun R.S."/>
            <person name="Lubbers R.J."/>
            <person name="Makela M.R."/>
            <person name="Barry K."/>
            <person name="Chovatia M."/>
            <person name="Clum A."/>
            <person name="Daum C."/>
            <person name="Haridas S."/>
            <person name="He G."/>
            <person name="LaButti K."/>
            <person name="Lipzen A."/>
            <person name="Mondo S."/>
            <person name="Riley R."/>
            <person name="Salamov A."/>
            <person name="Simmons B.A."/>
            <person name="Magnuson J.K."/>
            <person name="Henrissat B."/>
            <person name="Mortensen U.H."/>
            <person name="Larsen T.O."/>
            <person name="Devries R.P."/>
            <person name="Grigoriev I.V."/>
            <person name="Machida M."/>
            <person name="Baker S.E."/>
            <person name="Andersen M.R."/>
        </authorList>
    </citation>
    <scope>NUCLEOTIDE SEQUENCE [LARGE SCALE GENOMIC DNA]</scope>
    <source>
        <strain evidence="1 2">CBS 151.66</strain>
    </source>
</reference>
<sequence length="74" mass="8891">MPVADYTKSNIQCQTCLGHLIYLLYSMDIFFVFPSYRDITEHTMKTTINNVFKWLVGGTRYRHALRFVDRRRKL</sequence>
<dbReference type="EMBL" id="ML732270">
    <property type="protein sequence ID" value="KAB8071533.1"/>
    <property type="molecule type" value="Genomic_DNA"/>
</dbReference>
<dbReference type="AlphaFoldDB" id="A0A5N5WSN2"/>
<gene>
    <name evidence="1" type="ORF">BDV29DRAFT_179093</name>
</gene>
<dbReference type="Proteomes" id="UP000326565">
    <property type="component" value="Unassembled WGS sequence"/>
</dbReference>
<proteinExistence type="predicted"/>
<keyword evidence="2" id="KW-1185">Reference proteome</keyword>
<name>A0A5N5WSN2_9EURO</name>
<evidence type="ECO:0000313" key="1">
    <source>
        <dbReference type="EMBL" id="KAB8071533.1"/>
    </source>
</evidence>
<accession>A0A5N5WSN2</accession>